<sequence length="1620" mass="174207">VQIKVQVFDNSDLSPLADAQVEVHGNQTVLASSRAGSDGVLRVSFLYRTGTWVIITASKQDYVTNSVPWHSSRIPLYASVSLYLLVQRPGTLILYDDVLQVLSGSPGARNQPLVQLQRKSLQLPSNSNYTALSAALTTARTQYEIGGFPFLLGQETNSSGAETGWTDLTALAVVSVQLFDRDGNAIQVSDPIHISVPLPSDTRNRIATSVPAWLYQPKTGLWVRNGTGYIKKDGQQFVWNIVVPQMGYWLAAFPLSSGLGLSHPGLRDITTYHTLFLLSILGSLALLVLILLCVLLYYCRRKCLKPRRQQGKPHSSNLNGAKRDQGTSTSRLNLICGGHVESGTSNDKSDLTPSRDYHSSREDLTKHVPAHMLRHAKGKNASGPQRGESFPMKVTRATETNNLDNPLLHEDYNRSYSPMEGKEAEYHRHHNANDNRGYSSDPPSPPRFQGYVPSQSDKPPEYSAAAADSLARPTSLNTQPGQIIFCSSIDQMKENMYRSMVPTLVIPAHYMRLPSEFSGKDGKDQKEQDKDGAQMGGGQQHHHHSQKQGQQQQQQQQGGSQGDDSEEPSWASDSSGGPVTIPVLFNDSTMAQMNGELQALTEKKLLELGVKQHPRAWFISLDGRNNAHVRHSYIDVGNDLSGGGGGGGGGGFLGGSSSSARDVNLEPPLESQERKSAANRKGKDDRCWGQEDGKATVLAAEGRVTPSWPIPTTASPAAARDAQSHPRRTPSPLSLTKAHPPEDPPSPEEGATLQMGILFVALLGLSAALVCPDGGMCEDKNTCCKNTEGGYGCCPLPHAECCSDHLHCCYEGTVCDLVHAKCVNKTVSLPWMRRVPTKQTPLIPQLGEQVKAVVCPDQESECPDDTTCCQLLDGSWGCCPLVKAVCCEDKLHCCPEGTKCDIAHSRCLSASLESFPMLEKLPARRKDSNPGGGILMYESYKVSSVTCPGGKSSCPDSFTCCQLTSGDYGCCPYPEAMCCSDHLHCCPSNTICDLEHGICKSGETFLPMLKKIAAAPNDIVCPDQRTTCPDETTCCQMTNGSYGCCPMPNAVCCSDHVHCCPAGTQCDLVHSACISANGQTAMVSKIPAAATEVMSLQTKTKVGAVPCNDSVACADGSTCCKSLQGEWACCPLPKAVCCEDHLHCCPHGTICNLAASTCDDHAGSAVMPWLSKVPVFPLLSDNSKCDKSTSCPGKSTCCKTAGGSWACCPLPQAVCCDDHIHCCPHGSVCNLEAESCDDPSGSSPSISWVAKVPALTSEPQDEECDKQTMCPGGTTCCKGDSGQWACCPLPQAVCCNDHEHCCPKGYQCNVAEQTCDKPGQLSLPWLQKIPALQREPSRALSSRARPDNNMCDAQTSCPKDTTCCFMERTHKWGCCPLPKVGDSSTASRVYKANDEFQSVTFAALQAVCCADGNHCCPSGHTCEPHRSSCSKGPHVIPWFTKLSAQSEPAAVTDVKCDDKSSCASGTTCCKLQTGEWGCCPLVKAVCYCKCADREHCCPQGYTCNMETGTCEKKSDGELVLTLPLSRVVQPEPRDAEDHGDVPCDNAGEFRCPERDTCCKISASEWACCPSPGAVCCSDSKHCCPAGYSCDLQAGGCTQLDPLTWGNFFGDRKKDSVRPGL</sequence>
<dbReference type="EMBL" id="CM041542">
    <property type="protein sequence ID" value="KAI3365723.1"/>
    <property type="molecule type" value="Genomic_DNA"/>
</dbReference>
<proteinExistence type="predicted"/>
<accession>A0ACB8WGA5</accession>
<keyword evidence="2" id="KW-1185">Reference proteome</keyword>
<comment type="caution">
    <text evidence="1">The sequence shown here is derived from an EMBL/GenBank/DDBJ whole genome shotgun (WGS) entry which is preliminary data.</text>
</comment>
<gene>
    <name evidence="1" type="ORF">L3Q82_010164</name>
</gene>
<reference evidence="1" key="1">
    <citation type="submission" date="2022-04" db="EMBL/GenBank/DDBJ databases">
        <title>Jade perch genome.</title>
        <authorList>
            <person name="Chao B."/>
        </authorList>
    </citation>
    <scope>NUCLEOTIDE SEQUENCE</scope>
    <source>
        <strain evidence="1">CB-2022</strain>
    </source>
</reference>
<name>A0ACB8WGA5_9TELE</name>
<organism evidence="1 2">
    <name type="scientific">Scortum barcoo</name>
    <name type="common">barcoo grunter</name>
    <dbReference type="NCBI Taxonomy" id="214431"/>
    <lineage>
        <taxon>Eukaryota</taxon>
        <taxon>Metazoa</taxon>
        <taxon>Chordata</taxon>
        <taxon>Craniata</taxon>
        <taxon>Vertebrata</taxon>
        <taxon>Euteleostomi</taxon>
        <taxon>Actinopterygii</taxon>
        <taxon>Neopterygii</taxon>
        <taxon>Teleostei</taxon>
        <taxon>Neoteleostei</taxon>
        <taxon>Acanthomorphata</taxon>
        <taxon>Eupercaria</taxon>
        <taxon>Centrarchiformes</taxon>
        <taxon>Terapontoidei</taxon>
        <taxon>Terapontidae</taxon>
        <taxon>Scortum</taxon>
    </lineage>
</organism>
<evidence type="ECO:0000313" key="1">
    <source>
        <dbReference type="EMBL" id="KAI3365723.1"/>
    </source>
</evidence>
<feature type="non-terminal residue" evidence="1">
    <location>
        <position position="1"/>
    </location>
</feature>
<evidence type="ECO:0000313" key="2">
    <source>
        <dbReference type="Proteomes" id="UP000831701"/>
    </source>
</evidence>
<dbReference type="Proteomes" id="UP000831701">
    <property type="component" value="Chromosome 12"/>
</dbReference>
<protein>
    <submittedName>
        <fullName evidence="1">Uncharacterized protein</fullName>
    </submittedName>
</protein>